<organism evidence="2 3">
    <name type="scientific">Methanothermobacter thermautotrophicus</name>
    <name type="common">Methanobacterium thermoformicicum</name>
    <dbReference type="NCBI Taxonomy" id="145262"/>
    <lineage>
        <taxon>Archaea</taxon>
        <taxon>Methanobacteriati</taxon>
        <taxon>Methanobacteriota</taxon>
        <taxon>Methanomada group</taxon>
        <taxon>Methanobacteria</taxon>
        <taxon>Methanobacteriales</taxon>
        <taxon>Methanobacteriaceae</taxon>
        <taxon>Methanothermobacter</taxon>
    </lineage>
</organism>
<evidence type="ECO:0000313" key="3">
    <source>
        <dbReference type="Proteomes" id="UP000646659"/>
    </source>
</evidence>
<evidence type="ECO:0000313" key="2">
    <source>
        <dbReference type="EMBL" id="MBE2900792.1"/>
    </source>
</evidence>
<feature type="transmembrane region" description="Helical" evidence="1">
    <location>
        <begin position="268"/>
        <end position="288"/>
    </location>
</feature>
<reference evidence="2" key="1">
    <citation type="submission" date="2018-06" db="EMBL/GenBank/DDBJ databases">
        <title>Draft genome sequence of Methanothermobacter thermautotrophicus Strain WHS, a thermophilic, hydrogenotrophic methanogen isolated from Washburn Hot Springs in Yellowstone National Park, USA.</title>
        <authorList>
            <person name="Mckay L.J."/>
            <person name="Klingelsmith K."/>
            <person name="Inskeep W.P."/>
            <person name="Fields M.W."/>
        </authorList>
    </citation>
    <scope>NUCLEOTIDE SEQUENCE</scope>
    <source>
        <strain evidence="2">WHS</strain>
    </source>
</reference>
<gene>
    <name evidence="2" type="ORF">DNK57_08340</name>
</gene>
<evidence type="ECO:0000256" key="1">
    <source>
        <dbReference type="SAM" id="Phobius"/>
    </source>
</evidence>
<sequence length="304" mass="33478">MRETNSGGVKLDRRALILVSVIILISIIGECFAAGIVVSPTRFEFTGAGSHEGKITISNPYRETAIITITPKRILKDKRNLLLMDDGVARWIRVQNGSFTLRPGERREVNFQVNVPVNYNYRDAVGALVVTSTSKAGTLNSRGTSVTLKQATEVIVPVLIGLPGDIRESLFIESFTGPSILLGLMPGSFSYTVKNRGNVYENFTSTLQVNGFLSDAVNSSGGVYPGDAYSDEVTWTPGILDMGIYTATINVAYGRYSSQKPVVAERTLIVIPVWLIVLLVLIVTVWFLRSRKPRIPRIRVKIER</sequence>
<keyword evidence="1" id="KW-0812">Transmembrane</keyword>
<keyword evidence="1" id="KW-1133">Transmembrane helix</keyword>
<keyword evidence="1" id="KW-0472">Membrane</keyword>
<proteinExistence type="predicted"/>
<dbReference type="Proteomes" id="UP000646659">
    <property type="component" value="Unassembled WGS sequence"/>
</dbReference>
<protein>
    <submittedName>
        <fullName evidence="2">Uncharacterized protein</fullName>
    </submittedName>
</protein>
<dbReference type="AlphaFoldDB" id="A0A842YMG8"/>
<comment type="caution">
    <text evidence="2">The sequence shown here is derived from an EMBL/GenBank/DDBJ whole genome shotgun (WGS) entry which is preliminary data.</text>
</comment>
<accession>A0A842YMG8</accession>
<dbReference type="OrthoDB" id="82301at2157"/>
<dbReference type="EMBL" id="QKOF01000007">
    <property type="protein sequence ID" value="MBE2900792.1"/>
    <property type="molecule type" value="Genomic_DNA"/>
</dbReference>
<dbReference type="RefSeq" id="WP_192962500.1">
    <property type="nucleotide sequence ID" value="NZ_QKOF01000007.1"/>
</dbReference>
<name>A0A842YMG8_METTF</name>